<organism evidence="20 21">
    <name type="scientific">Labeo rohita</name>
    <name type="common">Indian major carp</name>
    <name type="synonym">Cyprinus rohita</name>
    <dbReference type="NCBI Taxonomy" id="84645"/>
    <lineage>
        <taxon>Eukaryota</taxon>
        <taxon>Metazoa</taxon>
        <taxon>Chordata</taxon>
        <taxon>Craniata</taxon>
        <taxon>Vertebrata</taxon>
        <taxon>Euteleostomi</taxon>
        <taxon>Actinopterygii</taxon>
        <taxon>Neopterygii</taxon>
        <taxon>Teleostei</taxon>
        <taxon>Ostariophysi</taxon>
        <taxon>Cypriniformes</taxon>
        <taxon>Cyprinidae</taxon>
        <taxon>Labeoninae</taxon>
        <taxon>Labeonini</taxon>
        <taxon>Labeo</taxon>
    </lineage>
</organism>
<evidence type="ECO:0000256" key="12">
    <source>
        <dbReference type="ARBA" id="ARBA00023098"/>
    </source>
</evidence>
<evidence type="ECO:0000256" key="11">
    <source>
        <dbReference type="ARBA" id="ARBA00023002"/>
    </source>
</evidence>
<keyword evidence="12" id="KW-0443">Lipid metabolism</keyword>
<feature type="transmembrane region" description="Helical" evidence="18">
    <location>
        <begin position="169"/>
        <end position="186"/>
    </location>
</feature>
<comment type="function">
    <text evidence="14">Converts testosterone (T) into 5-alpha-dihydrotestosterone (DHT) and progesterone or corticosterone into their corresponding 5-alpha-3-oxosteroids. It plays a central role in sexual differentiation and androgen physiology.</text>
</comment>
<keyword evidence="10 18" id="KW-1133">Transmembrane helix</keyword>
<evidence type="ECO:0000256" key="8">
    <source>
        <dbReference type="ARBA" id="ARBA00022857"/>
    </source>
</evidence>
<keyword evidence="8" id="KW-0521">NADP</keyword>
<reference evidence="20 21" key="1">
    <citation type="submission" date="2022-01" db="EMBL/GenBank/DDBJ databases">
        <title>A high-quality chromosome-level genome assembly of rohu carp, Labeo rohita.</title>
        <authorList>
            <person name="Arick M.A. II"/>
            <person name="Hsu C.-Y."/>
            <person name="Magbanua Z."/>
            <person name="Pechanova O."/>
            <person name="Grover C."/>
            <person name="Miller E."/>
            <person name="Thrash A."/>
            <person name="Ezzel L."/>
            <person name="Alam S."/>
            <person name="Benzie J."/>
            <person name="Hamilton M."/>
            <person name="Karsi A."/>
            <person name="Lawrence M.L."/>
            <person name="Peterson D.G."/>
        </authorList>
    </citation>
    <scope>NUCLEOTIDE SEQUENCE [LARGE SCALE GENOMIC DNA]</scope>
    <source>
        <strain evidence="21">BAU-BD-2019</strain>
        <tissue evidence="20">Blood</tissue>
    </source>
</reference>
<sequence length="277" mass="31964">MLQQEKMHVRKNNCTYCLKTYPEDAMLCHENAIHYCSWGFVVGAFLYLLHQMNTHTPYGRYVNTKSPEIMVPAKAGWFIQELPSFLVPVVLFLTTESLPGLGKHLLLWTFCLHYFQRTFVYSLLTKGRSSPLSIVVSATIFCSANGLLQGHYMLHCSQYHSKWHRDTRFMIGLLVFFTGMAINIHSDYILRNLRKPGEVSYKIPRGGLFELVSGANFFGEIVEWCGYAVACWSFPASSFALFTICSIGPRAYHHHRYYLEKFKDYPKSRKAVIPFLL</sequence>
<keyword evidence="4 18" id="KW-0812">Transmembrane</keyword>
<dbReference type="InterPro" id="IPR016636">
    <property type="entry name" value="3-oxo-5-alpha-steroid_4-DH"/>
</dbReference>
<comment type="similarity">
    <text evidence="3 18">Belongs to the steroid 5-alpha reductase family.</text>
</comment>
<comment type="catalytic activity">
    <reaction evidence="17">
        <text>17beta-hydroxy-5alpha-androstan-3-one + NADP(+) = testosterone + NADPH + H(+)</text>
        <dbReference type="Rhea" id="RHEA:50820"/>
        <dbReference type="ChEBI" id="CHEBI:15378"/>
        <dbReference type="ChEBI" id="CHEBI:16330"/>
        <dbReference type="ChEBI" id="CHEBI:17347"/>
        <dbReference type="ChEBI" id="CHEBI:57783"/>
        <dbReference type="ChEBI" id="CHEBI:58349"/>
        <dbReference type="EC" id="1.3.1.22"/>
    </reaction>
    <physiologicalReaction direction="right-to-left" evidence="17">
        <dbReference type="Rhea" id="RHEA:50822"/>
    </physiologicalReaction>
</comment>
<feature type="transmembrane region" description="Helical" evidence="18">
    <location>
        <begin position="130"/>
        <end position="148"/>
    </location>
</feature>
<evidence type="ECO:0000313" key="21">
    <source>
        <dbReference type="Proteomes" id="UP000830375"/>
    </source>
</evidence>
<name>A0ABQ8MZB4_LABRO</name>
<comment type="catalytic activity">
    <reaction evidence="15 18">
        <text>a 3-oxo-5alpha-steroid + NADP(+) = a 3-oxo-Delta(4)-steroid + NADPH + H(+)</text>
        <dbReference type="Rhea" id="RHEA:54384"/>
        <dbReference type="ChEBI" id="CHEBI:13601"/>
        <dbReference type="ChEBI" id="CHEBI:15378"/>
        <dbReference type="ChEBI" id="CHEBI:47909"/>
        <dbReference type="ChEBI" id="CHEBI:57783"/>
        <dbReference type="ChEBI" id="CHEBI:58349"/>
        <dbReference type="EC" id="1.3.1.22"/>
    </reaction>
</comment>
<dbReference type="PROSITE" id="PS50244">
    <property type="entry name" value="S5A_REDUCTASE"/>
    <property type="match status" value="1"/>
</dbReference>
<evidence type="ECO:0000256" key="7">
    <source>
        <dbReference type="ARBA" id="ARBA00022848"/>
    </source>
</evidence>
<dbReference type="PANTHER" id="PTHR10556">
    <property type="entry name" value="3-OXO-5-ALPHA-STEROID 4-DEHYDROGENASE"/>
    <property type="match status" value="1"/>
</dbReference>
<evidence type="ECO:0000256" key="2">
    <source>
        <dbReference type="ARBA" id="ARBA00004477"/>
    </source>
</evidence>
<evidence type="ECO:0000256" key="5">
    <source>
        <dbReference type="ARBA" id="ARBA00022782"/>
    </source>
</evidence>
<dbReference type="Pfam" id="PF02544">
    <property type="entry name" value="Steroid_dh"/>
    <property type="match status" value="1"/>
</dbReference>
<keyword evidence="13 18" id="KW-0472">Membrane</keyword>
<dbReference type="InterPro" id="IPR001104">
    <property type="entry name" value="3-oxo-5_a-steroid_4-DH_C"/>
</dbReference>
<protein>
    <recommendedName>
        <fullName evidence="18">3-oxo-5alpha-steroid 4-dehydrogenase (NADP(+))</fullName>
        <ecNumber evidence="18">1.3.1.22</ecNumber>
    </recommendedName>
</protein>
<keyword evidence="21" id="KW-1185">Reference proteome</keyword>
<evidence type="ECO:0000256" key="17">
    <source>
        <dbReference type="ARBA" id="ARBA00049397"/>
    </source>
</evidence>
<evidence type="ECO:0000256" key="15">
    <source>
        <dbReference type="ARBA" id="ARBA00048164"/>
    </source>
</evidence>
<evidence type="ECO:0000256" key="9">
    <source>
        <dbReference type="ARBA" id="ARBA00022928"/>
    </source>
</evidence>
<dbReference type="EC" id="1.3.1.22" evidence="18"/>
<evidence type="ECO:0000256" key="4">
    <source>
        <dbReference type="ARBA" id="ARBA00022692"/>
    </source>
</evidence>
<proteinExistence type="inferred from homology"/>
<keyword evidence="9" id="KW-0726">Sexual differentiation</keyword>
<evidence type="ECO:0000256" key="13">
    <source>
        <dbReference type="ARBA" id="ARBA00023136"/>
    </source>
</evidence>
<dbReference type="PIRSF" id="PIRSF015596">
    <property type="entry name" value="5_alpha-SR2"/>
    <property type="match status" value="1"/>
</dbReference>
<comment type="catalytic activity">
    <reaction evidence="16">
        <text>5alpha-pregnane-3,20-dione + NADP(+) = progesterone + NADPH + H(+)</text>
        <dbReference type="Rhea" id="RHEA:21952"/>
        <dbReference type="ChEBI" id="CHEBI:15378"/>
        <dbReference type="ChEBI" id="CHEBI:17026"/>
        <dbReference type="ChEBI" id="CHEBI:28952"/>
        <dbReference type="ChEBI" id="CHEBI:57783"/>
        <dbReference type="ChEBI" id="CHEBI:58349"/>
        <dbReference type="EC" id="1.3.1.22"/>
    </reaction>
    <physiologicalReaction direction="right-to-left" evidence="16">
        <dbReference type="Rhea" id="RHEA:21954"/>
    </physiologicalReaction>
</comment>
<evidence type="ECO:0000256" key="14">
    <source>
        <dbReference type="ARBA" id="ARBA00045549"/>
    </source>
</evidence>
<dbReference type="EMBL" id="JACTAM010000001">
    <property type="protein sequence ID" value="KAI2668180.1"/>
    <property type="molecule type" value="Genomic_DNA"/>
</dbReference>
<dbReference type="Gene3D" id="1.20.120.1630">
    <property type="match status" value="1"/>
</dbReference>
<evidence type="ECO:0000259" key="19">
    <source>
        <dbReference type="Pfam" id="PF02544"/>
    </source>
</evidence>
<evidence type="ECO:0000313" key="20">
    <source>
        <dbReference type="EMBL" id="KAI2668180.1"/>
    </source>
</evidence>
<keyword evidence="5" id="KW-0221">Differentiation</keyword>
<evidence type="ECO:0000256" key="16">
    <source>
        <dbReference type="ARBA" id="ARBA00048292"/>
    </source>
</evidence>
<comment type="caution">
    <text evidence="20">The sequence shown here is derived from an EMBL/GenBank/DDBJ whole genome shotgun (WGS) entry which is preliminary data.</text>
</comment>
<accession>A0ABQ8MZB4</accession>
<keyword evidence="11" id="KW-0560">Oxidoreductase</keyword>
<evidence type="ECO:0000256" key="3">
    <source>
        <dbReference type="ARBA" id="ARBA00007742"/>
    </source>
</evidence>
<keyword evidence="6" id="KW-0256">Endoplasmic reticulum</keyword>
<evidence type="ECO:0000256" key="6">
    <source>
        <dbReference type="ARBA" id="ARBA00022824"/>
    </source>
</evidence>
<evidence type="ECO:0000256" key="18">
    <source>
        <dbReference type="PIRNR" id="PIRNR015596"/>
    </source>
</evidence>
<dbReference type="InterPro" id="IPR039357">
    <property type="entry name" value="SRD5A/TECR"/>
</dbReference>
<keyword evidence="7" id="KW-0492">Microsome</keyword>
<feature type="domain" description="3-oxo-5-alpha-steroid 4-dehydrogenase C-terminal" evidence="19">
    <location>
        <begin position="129"/>
        <end position="277"/>
    </location>
</feature>
<gene>
    <name evidence="20" type="ORF">H4Q32_004840</name>
</gene>
<dbReference type="Proteomes" id="UP000830375">
    <property type="component" value="Unassembled WGS sequence"/>
</dbReference>
<evidence type="ECO:0000256" key="10">
    <source>
        <dbReference type="ARBA" id="ARBA00022989"/>
    </source>
</evidence>
<evidence type="ECO:0000256" key="1">
    <source>
        <dbReference type="ARBA" id="ARBA00004154"/>
    </source>
</evidence>
<comment type="subcellular location">
    <subcellularLocation>
        <location evidence="2">Endoplasmic reticulum membrane</location>
        <topology evidence="2">Multi-pass membrane protein</topology>
    </subcellularLocation>
    <subcellularLocation>
        <location evidence="1">Microsome membrane</location>
        <topology evidence="1">Multi-pass membrane protein</topology>
    </subcellularLocation>
</comment>
<comment type="caution">
    <text evidence="18">Lacks conserved residue(s) required for the propagation of feature annotation.</text>
</comment>
<dbReference type="PANTHER" id="PTHR10556:SF37">
    <property type="entry name" value="3-OXO-5-ALPHA-STEROID 4-DEHYDROGENASE 2"/>
    <property type="match status" value="1"/>
</dbReference>